<reference evidence="4" key="1">
    <citation type="submission" date="2016-06" db="UniProtKB">
        <authorList>
            <consortium name="WormBaseParasite"/>
        </authorList>
    </citation>
    <scope>IDENTIFICATION</scope>
</reference>
<reference evidence="2 3" key="2">
    <citation type="submission" date="2018-11" db="EMBL/GenBank/DDBJ databases">
        <authorList>
            <consortium name="Pathogen Informatics"/>
        </authorList>
    </citation>
    <scope>NUCLEOTIDE SEQUENCE [LARGE SCALE GENOMIC DNA]</scope>
</reference>
<accession>A0A183IQD6</accession>
<sequence length="116" mass="13578">MNVLPNLGRRECLTRNALRSVVFAIVYYPCSLGLTFFQQWFVKQEFHFPLFIVLCQFLIKFFTSCLYRLIYACICRRQRILLDWKEYVIGTSAAGITASLDIGLSNWSFQFITISL</sequence>
<dbReference type="Proteomes" id="UP000270296">
    <property type="component" value="Unassembled WGS sequence"/>
</dbReference>
<feature type="transmembrane region" description="Helical" evidence="1">
    <location>
        <begin position="48"/>
        <end position="70"/>
    </location>
</feature>
<dbReference type="WBParaSite" id="SBAD_0000606601-mRNA-1">
    <property type="protein sequence ID" value="SBAD_0000606601-mRNA-1"/>
    <property type="gene ID" value="SBAD_0000606601"/>
</dbReference>
<protein>
    <submittedName>
        <fullName evidence="2 4">Uncharacterized protein</fullName>
    </submittedName>
</protein>
<proteinExistence type="predicted"/>
<name>A0A183IQD6_9BILA</name>
<dbReference type="EMBL" id="UZAM01009281">
    <property type="protein sequence ID" value="VDP08423.1"/>
    <property type="molecule type" value="Genomic_DNA"/>
</dbReference>
<dbReference type="OrthoDB" id="18894at2759"/>
<keyword evidence="1" id="KW-0472">Membrane</keyword>
<keyword evidence="1" id="KW-1133">Transmembrane helix</keyword>
<evidence type="ECO:0000313" key="2">
    <source>
        <dbReference type="EMBL" id="VDP08423.1"/>
    </source>
</evidence>
<evidence type="ECO:0000256" key="1">
    <source>
        <dbReference type="SAM" id="Phobius"/>
    </source>
</evidence>
<keyword evidence="3" id="KW-1185">Reference proteome</keyword>
<dbReference type="AlphaFoldDB" id="A0A183IQD6"/>
<gene>
    <name evidence="2" type="ORF">SBAD_LOCUS5833</name>
</gene>
<organism evidence="4">
    <name type="scientific">Soboliphyme baturini</name>
    <dbReference type="NCBI Taxonomy" id="241478"/>
    <lineage>
        <taxon>Eukaryota</taxon>
        <taxon>Metazoa</taxon>
        <taxon>Ecdysozoa</taxon>
        <taxon>Nematoda</taxon>
        <taxon>Enoplea</taxon>
        <taxon>Dorylaimia</taxon>
        <taxon>Dioctophymatida</taxon>
        <taxon>Dioctophymatoidea</taxon>
        <taxon>Soboliphymatidae</taxon>
        <taxon>Soboliphyme</taxon>
    </lineage>
</organism>
<evidence type="ECO:0000313" key="4">
    <source>
        <dbReference type="WBParaSite" id="SBAD_0000606601-mRNA-1"/>
    </source>
</evidence>
<feature type="transmembrane region" description="Helical" evidence="1">
    <location>
        <begin position="21"/>
        <end position="42"/>
    </location>
</feature>
<keyword evidence="1" id="KW-0812">Transmembrane</keyword>
<evidence type="ECO:0000313" key="3">
    <source>
        <dbReference type="Proteomes" id="UP000270296"/>
    </source>
</evidence>